<evidence type="ECO:0000313" key="2">
    <source>
        <dbReference type="Proteomes" id="UP000746747"/>
    </source>
</evidence>
<gene>
    <name evidence="1" type="ORF">CJOHNSTONI_LOCUS7266</name>
</gene>
<dbReference type="EMBL" id="CAKAEH010001548">
    <property type="protein sequence ID" value="CAG9537454.1"/>
    <property type="molecule type" value="Genomic_DNA"/>
</dbReference>
<keyword evidence="2" id="KW-1185">Reference proteome</keyword>
<organism evidence="1 2">
    <name type="scientific">Cercopithifilaria johnstoni</name>
    <dbReference type="NCBI Taxonomy" id="2874296"/>
    <lineage>
        <taxon>Eukaryota</taxon>
        <taxon>Metazoa</taxon>
        <taxon>Ecdysozoa</taxon>
        <taxon>Nematoda</taxon>
        <taxon>Chromadorea</taxon>
        <taxon>Rhabditida</taxon>
        <taxon>Spirurina</taxon>
        <taxon>Spiruromorpha</taxon>
        <taxon>Filarioidea</taxon>
        <taxon>Onchocercidae</taxon>
        <taxon>Cercopithifilaria</taxon>
    </lineage>
</organism>
<name>A0A8J2QAN2_9BILA</name>
<sequence length="67" mass="7461">MSGIDDDNFIMGSGLETMDGNLVRLQNLIPTLKCAYLKTSRSRCGEHCPQSMDVRMGGFSKFKDSKK</sequence>
<dbReference type="Proteomes" id="UP000746747">
    <property type="component" value="Unassembled WGS sequence"/>
</dbReference>
<reference evidence="1" key="1">
    <citation type="submission" date="2021-09" db="EMBL/GenBank/DDBJ databases">
        <authorList>
            <consortium name="Pathogen Informatics"/>
        </authorList>
    </citation>
    <scope>NUCLEOTIDE SEQUENCE</scope>
</reference>
<protein>
    <submittedName>
        <fullName evidence="1">Uncharacterized protein</fullName>
    </submittedName>
</protein>
<accession>A0A8J2QAN2</accession>
<evidence type="ECO:0000313" key="1">
    <source>
        <dbReference type="EMBL" id="CAG9537454.1"/>
    </source>
</evidence>
<proteinExistence type="predicted"/>
<dbReference type="AlphaFoldDB" id="A0A8J2QAN2"/>
<comment type="caution">
    <text evidence="1">The sequence shown here is derived from an EMBL/GenBank/DDBJ whole genome shotgun (WGS) entry which is preliminary data.</text>
</comment>